<feature type="domain" description="Anti-bacteriophage protein A/HamA C-terminal" evidence="1">
    <location>
        <begin position="26"/>
        <end position="218"/>
    </location>
</feature>
<organism evidence="2 3">
    <name type="scientific">Mycobacteroides abscessus</name>
    <dbReference type="NCBI Taxonomy" id="36809"/>
    <lineage>
        <taxon>Bacteria</taxon>
        <taxon>Bacillati</taxon>
        <taxon>Actinomycetota</taxon>
        <taxon>Actinomycetes</taxon>
        <taxon>Mycobacteriales</taxon>
        <taxon>Mycobacteriaceae</taxon>
        <taxon>Mycobacteroides</taxon>
    </lineage>
</organism>
<dbReference type="Proteomes" id="UP000284557">
    <property type="component" value="Unassembled WGS sequence"/>
</dbReference>
<comment type="caution">
    <text evidence="2">The sequence shown here is derived from an EMBL/GenBank/DDBJ whole genome shotgun (WGS) entry which is preliminary data.</text>
</comment>
<evidence type="ECO:0000313" key="3">
    <source>
        <dbReference type="Proteomes" id="UP000284557"/>
    </source>
</evidence>
<dbReference type="Pfam" id="PF08878">
    <property type="entry name" value="HamA"/>
    <property type="match status" value="1"/>
</dbReference>
<dbReference type="InterPro" id="IPR014976">
    <property type="entry name" value="AbpA_HamA_C"/>
</dbReference>
<accession>A0ABD7HH60</accession>
<gene>
    <name evidence="2" type="ORF">D2E76_25060</name>
</gene>
<dbReference type="AlphaFoldDB" id="A0ABD7HH60"/>
<evidence type="ECO:0000259" key="1">
    <source>
        <dbReference type="Pfam" id="PF08878"/>
    </source>
</evidence>
<evidence type="ECO:0000313" key="2">
    <source>
        <dbReference type="EMBL" id="RIT29519.1"/>
    </source>
</evidence>
<dbReference type="EMBL" id="QXBN01000031">
    <property type="protein sequence ID" value="RIT29519.1"/>
    <property type="molecule type" value="Genomic_DNA"/>
</dbReference>
<name>A0ABD7HH60_9MYCO</name>
<dbReference type="RefSeq" id="WP_119596592.1">
    <property type="nucleotide sequence ID" value="NZ_QXBN01000031.1"/>
</dbReference>
<proteinExistence type="predicted"/>
<reference evidence="2 3" key="1">
    <citation type="submission" date="2018-08" db="EMBL/GenBank/DDBJ databases">
        <title>Linezolid Resistance in Mycobacterium abscessus: MIC Distribution and Comprehensive Investigation of Resistance Mechanisms.</title>
        <authorList>
            <person name="Ye M."/>
            <person name="Xu L."/>
            <person name="Zou Y."/>
            <person name="Li B."/>
            <person name="Guo Q."/>
            <person name="Zhang Y."/>
            <person name="Zhan M."/>
            <person name="Xu B."/>
            <person name="Yu F."/>
            <person name="Zhang Z."/>
            <person name="Chu H."/>
        </authorList>
    </citation>
    <scope>NUCLEOTIDE SEQUENCE [LARGE SCALE GENOMIC DNA]</scope>
    <source>
        <strain evidence="2 3">G143</strain>
    </source>
</reference>
<sequence length="266" mass="28618">MLTTSLGVFTTELPGEVLILAFEEVDTSTSGNHSYTCYDLVSDDDLIAEVAAIVRDLYVDDLALQSSLRTAAQGLDDVCDEAAIAAAIDTIAEAVIPQVDREAKQPVHLQAPRNEVAEVLALYVLEHIHGFEVPASRIRNKEVPGLPSRGLDVLGLTSGHAAVLTEVKASSATASPPPVVHTASDSMLAETLKRLNNRKSLIAELHWALKHAKEESRDHVGQAVLLYALPDAGSTAARWCTAAPMRSSGSWNLQGHRLWEVPVARH</sequence>
<protein>
    <recommendedName>
        <fullName evidence="1">Anti-bacteriophage protein A/HamA C-terminal domain-containing protein</fullName>
    </recommendedName>
</protein>